<gene>
    <name evidence="2" type="ORF">AGR7C_Lc100064</name>
</gene>
<dbReference type="NCBIfam" id="NF033474">
    <property type="entry name" value="DivGenRetAVD"/>
    <property type="match status" value="1"/>
</dbReference>
<dbReference type="InterPro" id="IPR055360">
    <property type="entry name" value="bAvd"/>
</dbReference>
<dbReference type="Pfam" id="PF22296">
    <property type="entry name" value="bAvd"/>
    <property type="match status" value="1"/>
</dbReference>
<evidence type="ECO:0000259" key="1">
    <source>
        <dbReference type="Pfam" id="PF22296"/>
    </source>
</evidence>
<feature type="domain" description="bAvd-like" evidence="1">
    <location>
        <begin position="13"/>
        <end position="116"/>
    </location>
</feature>
<dbReference type="InterPro" id="IPR036583">
    <property type="entry name" value="23S_rRNA_IVS_sf"/>
</dbReference>
<dbReference type="Gene3D" id="1.20.1440.60">
    <property type="entry name" value="23S rRNA-intervening sequence"/>
    <property type="match status" value="1"/>
</dbReference>
<reference evidence="2 3" key="1">
    <citation type="submission" date="2016-01" db="EMBL/GenBank/DDBJ databases">
        <authorList>
            <person name="Oliw E.H."/>
        </authorList>
    </citation>
    <scope>NUCLEOTIDE SEQUENCE [LARGE SCALE GENOMIC DNA]</scope>
    <source>
        <strain evidence="2 3">Zutra 3-1</strain>
    </source>
</reference>
<dbReference type="RefSeq" id="WP_080819407.1">
    <property type="nucleotide sequence ID" value="NZ_LT009749.1"/>
</dbReference>
<proteinExistence type="predicted"/>
<sequence length="125" mass="14149">MTRDEFVNPQDLAIVEKFEKAVAYLYPIFQRCPRSHSVLRDRLIGLLFDQVGFLYQAAKSKQASKLYAADANLATLRFWLRFASSPDLKFLSHHQHKVALRHIAEAGSMLGQWIKSAKGNGRSGS</sequence>
<dbReference type="CDD" id="cd16376">
    <property type="entry name" value="Avd_like"/>
    <property type="match status" value="1"/>
</dbReference>
<evidence type="ECO:0000313" key="2">
    <source>
        <dbReference type="EMBL" id="CUX40790.1"/>
    </source>
</evidence>
<dbReference type="AlphaFoldDB" id="A0A1S7QR34"/>
<evidence type="ECO:0000313" key="3">
    <source>
        <dbReference type="Proteomes" id="UP000191987"/>
    </source>
</evidence>
<organism evidence="2 3">
    <name type="scientific">Agrobacterium deltaense Zutra 3/1</name>
    <dbReference type="NCBI Taxonomy" id="1183427"/>
    <lineage>
        <taxon>Bacteria</taxon>
        <taxon>Pseudomonadati</taxon>
        <taxon>Pseudomonadota</taxon>
        <taxon>Alphaproteobacteria</taxon>
        <taxon>Hyphomicrobiales</taxon>
        <taxon>Rhizobiaceae</taxon>
        <taxon>Rhizobium/Agrobacterium group</taxon>
        <taxon>Agrobacterium</taxon>
    </lineage>
</organism>
<dbReference type="Proteomes" id="UP000191987">
    <property type="component" value="Unassembled WGS sequence"/>
</dbReference>
<dbReference type="EMBL" id="FBWG01000028">
    <property type="protein sequence ID" value="CUX40790.1"/>
    <property type="molecule type" value="Genomic_DNA"/>
</dbReference>
<protein>
    <recommendedName>
        <fullName evidence="1">bAvd-like domain-containing protein</fullName>
    </recommendedName>
</protein>
<accession>A0A1S7QR34</accession>
<name>A0A1S7QR34_9HYPH</name>